<dbReference type="RefSeq" id="WP_156286793.1">
    <property type="nucleotide sequence ID" value="NZ_CP046509.1"/>
</dbReference>
<dbReference type="Proteomes" id="UP000424752">
    <property type="component" value="Chromosome"/>
</dbReference>
<reference evidence="1 2" key="1">
    <citation type="submission" date="2019-12" db="EMBL/GenBank/DDBJ databases">
        <title>Erwinia sp. nov., isolated from droppings of birds in the Qinghai-Tiebt plateau of China.</title>
        <authorList>
            <person name="Ge Y."/>
        </authorList>
    </citation>
    <scope>NUCLEOTIDE SEQUENCE [LARGE SCALE GENOMIC DNA]</scope>
    <source>
        <strain evidence="1 2">J780</strain>
    </source>
</reference>
<sequence>MKMKEIETKYGVIFGRNALILSNTDLNFHPFKLAIKASLSLSACRPAIMNYPDVDIQFLFDEIESLSIYKIDDYPYEKYTESSFDEVEGVYKNGRKRIVLSTYDHVFDVVGKYKLKYE</sequence>
<protein>
    <submittedName>
        <fullName evidence="1">Uncharacterized protein</fullName>
    </submittedName>
</protein>
<evidence type="ECO:0000313" key="2">
    <source>
        <dbReference type="Proteomes" id="UP000424752"/>
    </source>
</evidence>
<dbReference type="AlphaFoldDB" id="A0A6I6EMU8"/>
<dbReference type="EMBL" id="CP046509">
    <property type="protein sequence ID" value="QGU85922.1"/>
    <property type="molecule type" value="Genomic_DNA"/>
</dbReference>
<organism evidence="1 2">
    <name type="scientific">Erwinia sorbitola</name>
    <dbReference type="NCBI Taxonomy" id="2681984"/>
    <lineage>
        <taxon>Bacteria</taxon>
        <taxon>Pseudomonadati</taxon>
        <taxon>Pseudomonadota</taxon>
        <taxon>Gammaproteobacteria</taxon>
        <taxon>Enterobacterales</taxon>
        <taxon>Erwiniaceae</taxon>
        <taxon>Erwinia</taxon>
    </lineage>
</organism>
<name>A0A6I6EMU8_9GAMM</name>
<accession>A0A6I6EMU8</accession>
<gene>
    <name evidence="1" type="ORF">GN242_01185</name>
</gene>
<evidence type="ECO:0000313" key="1">
    <source>
        <dbReference type="EMBL" id="QGU85922.1"/>
    </source>
</evidence>
<proteinExistence type="predicted"/>
<dbReference type="KEGG" id="erwi:GN242_01185"/>